<accession>A0A8R1UVD0</accession>
<dbReference type="GO" id="GO:0005737">
    <property type="term" value="C:cytoplasm"/>
    <property type="evidence" value="ECO:0000318"/>
    <property type="project" value="GO_Central"/>
</dbReference>
<reference evidence="8" key="2">
    <citation type="submission" date="2022-06" db="UniProtKB">
        <authorList>
            <consortium name="EnsemblMetazoa"/>
        </authorList>
    </citation>
    <scope>IDENTIFICATION</scope>
    <source>
        <strain evidence="8">PS312</strain>
    </source>
</reference>
<evidence type="ECO:0000256" key="4">
    <source>
        <dbReference type="ARBA" id="ARBA00022753"/>
    </source>
</evidence>
<dbReference type="GO" id="GO:0005769">
    <property type="term" value="C:early endosome"/>
    <property type="evidence" value="ECO:0007669"/>
    <property type="project" value="UniProtKB-SubCell"/>
</dbReference>
<proteinExistence type="predicted"/>
<evidence type="ECO:0000256" key="2">
    <source>
        <dbReference type="ARBA" id="ARBA00004541"/>
    </source>
</evidence>
<feature type="coiled-coil region" evidence="6">
    <location>
        <begin position="186"/>
        <end position="213"/>
    </location>
</feature>
<evidence type="ECO:0000256" key="1">
    <source>
        <dbReference type="ARBA" id="ARBA00004412"/>
    </source>
</evidence>
<dbReference type="PANTHER" id="PTHR13364:SF6">
    <property type="entry name" value="SPERMATOGENESIS-DEFECTIVE PROTEIN 39 HOMOLOG"/>
    <property type="match status" value="1"/>
</dbReference>
<keyword evidence="6" id="KW-0175">Coiled coil</keyword>
<evidence type="ECO:0000256" key="5">
    <source>
        <dbReference type="ARBA" id="ARBA00023329"/>
    </source>
</evidence>
<keyword evidence="4" id="KW-0967">Endosome</keyword>
<gene>
    <name evidence="8" type="primary">WBGene00277442</name>
</gene>
<dbReference type="OrthoDB" id="9977282at2759"/>
<accession>A0A2A6CAK3</accession>
<name>A0A2A6CAK3_PRIPA</name>
<organism evidence="8 9">
    <name type="scientific">Pristionchus pacificus</name>
    <name type="common">Parasitic nematode worm</name>
    <dbReference type="NCBI Taxonomy" id="54126"/>
    <lineage>
        <taxon>Eukaryota</taxon>
        <taxon>Metazoa</taxon>
        <taxon>Ecdysozoa</taxon>
        <taxon>Nematoda</taxon>
        <taxon>Chromadorea</taxon>
        <taxon>Rhabditida</taxon>
        <taxon>Rhabditina</taxon>
        <taxon>Diplogasteromorpha</taxon>
        <taxon>Diplogasteroidea</taxon>
        <taxon>Neodiplogasteridae</taxon>
        <taxon>Pristionchus</taxon>
    </lineage>
</organism>
<evidence type="ECO:0000256" key="3">
    <source>
        <dbReference type="ARBA" id="ARBA00004603"/>
    </source>
</evidence>
<keyword evidence="5" id="KW-0968">Cytoplasmic vesicle</keyword>
<feature type="region of interest" description="Disordered" evidence="7">
    <location>
        <begin position="1"/>
        <end position="28"/>
    </location>
</feature>
<dbReference type="Gene3D" id="1.10.150.780">
    <property type="entry name" value="Vps16, C-terminal region"/>
    <property type="match status" value="1"/>
</dbReference>
<dbReference type="GO" id="GO:0005770">
    <property type="term" value="C:late endosome"/>
    <property type="evidence" value="ECO:0007669"/>
    <property type="project" value="UniProtKB-SubCell"/>
</dbReference>
<keyword evidence="9" id="KW-1185">Reference proteome</keyword>
<dbReference type="GO" id="GO:0007034">
    <property type="term" value="P:vacuolar transport"/>
    <property type="evidence" value="ECO:0000318"/>
    <property type="project" value="GO_Central"/>
</dbReference>
<feature type="region of interest" description="Disordered" evidence="7">
    <location>
        <begin position="50"/>
        <end position="101"/>
    </location>
</feature>
<protein>
    <submittedName>
        <fullName evidence="8">Spe-39</fullName>
    </submittedName>
</protein>
<dbReference type="PANTHER" id="PTHR13364">
    <property type="entry name" value="DEFECTIVE SPERMATOGENESIS PROTEIN 39"/>
    <property type="match status" value="1"/>
</dbReference>
<dbReference type="Proteomes" id="UP000005239">
    <property type="component" value="Unassembled WGS sequence"/>
</dbReference>
<feature type="compositionally biased region" description="Polar residues" evidence="7">
    <location>
        <begin position="17"/>
        <end position="27"/>
    </location>
</feature>
<evidence type="ECO:0000313" key="8">
    <source>
        <dbReference type="EnsemblMetazoa" id="PPA39073.1"/>
    </source>
</evidence>
<dbReference type="AlphaFoldDB" id="A0A2A6CAK3"/>
<dbReference type="InterPro" id="IPR040057">
    <property type="entry name" value="Spe-39"/>
</dbReference>
<comment type="subcellular location">
    <subcellularLocation>
        <location evidence="2">Cytoplasmic vesicle</location>
    </subcellularLocation>
    <subcellularLocation>
        <location evidence="1">Early endosome</location>
    </subcellularLocation>
    <subcellularLocation>
        <location evidence="3">Late endosome</location>
    </subcellularLocation>
</comment>
<dbReference type="InterPro" id="IPR038132">
    <property type="entry name" value="Vps16_C_sf"/>
</dbReference>
<evidence type="ECO:0000256" key="6">
    <source>
        <dbReference type="SAM" id="Coils"/>
    </source>
</evidence>
<evidence type="ECO:0000313" key="9">
    <source>
        <dbReference type="Proteomes" id="UP000005239"/>
    </source>
</evidence>
<sequence>MAMHKKFTFDDPEDSYWNENGQKSNNFFDDVGSRQVAARAAMANLFDADSPFAAGRVPPKQPGKGPLGGQERGGRGDGPASVSNTSPYGGGSSGKTDSFNTSTRRLSFDQQMTPTIMKQAVEQIGSTSMTDEMVTSTTTEIGEKIGGAVIGGDTVFSGFATAVLPVRMSTASLVSECSASSLPSEANKLDLDYNRLRAEHRKLQKHLETVRNDRFRALDVSDAVRRMLTGETVSLDLYKSKEDKMKLLDAAIAIVDHHVILAVLYFLKSTLMETFFRDILLRKSEAAEVYIEHLKTTRDIPELTTTLFALGRNCEAAMIELAGACKTRDVTSRIAAVKRCLTSSFSDPTLSTEAALVSDHINMMERQLEIEDADKKAAPSHALMKQFPPRAGLAGQSTIATLYYSCLYHFDLPHTNCASPQSLSSLLRISEKEFVWTAVSALVRQSRWPDIERVLQNKGVVQTSYARGLLNRAGISTKLSCPFSWRNLFRVLHSNGIQPPKDFLARVLRSVTDDEERLKLAHKAHVTEIVIESLVSTREREKLAAYAATLTQGSPDAFKALQALNNTSIKWKS</sequence>
<dbReference type="EnsemblMetazoa" id="PPA39073.1">
    <property type="protein sequence ID" value="PPA39073.1"/>
    <property type="gene ID" value="WBGene00277442"/>
</dbReference>
<dbReference type="GO" id="GO:0006886">
    <property type="term" value="P:intracellular protein transport"/>
    <property type="evidence" value="ECO:0000318"/>
    <property type="project" value="GO_Central"/>
</dbReference>
<evidence type="ECO:0000256" key="7">
    <source>
        <dbReference type="SAM" id="MobiDB-lite"/>
    </source>
</evidence>
<reference evidence="9" key="1">
    <citation type="journal article" date="2008" name="Nat. Genet.">
        <title>The Pristionchus pacificus genome provides a unique perspective on nematode lifestyle and parasitism.</title>
        <authorList>
            <person name="Dieterich C."/>
            <person name="Clifton S.W."/>
            <person name="Schuster L.N."/>
            <person name="Chinwalla A."/>
            <person name="Delehaunty K."/>
            <person name="Dinkelacker I."/>
            <person name="Fulton L."/>
            <person name="Fulton R."/>
            <person name="Godfrey J."/>
            <person name="Minx P."/>
            <person name="Mitreva M."/>
            <person name="Roeseler W."/>
            <person name="Tian H."/>
            <person name="Witte H."/>
            <person name="Yang S.P."/>
            <person name="Wilson R.K."/>
            <person name="Sommer R.J."/>
        </authorList>
    </citation>
    <scope>NUCLEOTIDE SEQUENCE [LARGE SCALE GENOMIC DNA]</scope>
    <source>
        <strain evidence="9">PS312</strain>
    </source>
</reference>